<feature type="transmembrane region" description="Helical" evidence="14">
    <location>
        <begin position="168"/>
        <end position="189"/>
    </location>
</feature>
<evidence type="ECO:0000256" key="11">
    <source>
        <dbReference type="NCBIfam" id="TIGR00560"/>
    </source>
</evidence>
<keyword evidence="4 12" id="KW-0808">Transferase</keyword>
<dbReference type="OrthoDB" id="9796672at2"/>
<dbReference type="GO" id="GO:0016020">
    <property type="term" value="C:membrane"/>
    <property type="evidence" value="ECO:0007669"/>
    <property type="project" value="UniProtKB-SubCell"/>
</dbReference>
<keyword evidence="3" id="KW-0444">Lipid biosynthesis</keyword>
<feature type="transmembrane region" description="Helical" evidence="14">
    <location>
        <begin position="21"/>
        <end position="39"/>
    </location>
</feature>
<comment type="caution">
    <text evidence="15">The sequence shown here is derived from an EMBL/GenBank/DDBJ whole genome shotgun (WGS) entry which is preliminary data.</text>
</comment>
<dbReference type="eggNOG" id="COG0558">
    <property type="taxonomic scope" value="Bacteria"/>
</dbReference>
<evidence type="ECO:0000256" key="5">
    <source>
        <dbReference type="ARBA" id="ARBA00022692"/>
    </source>
</evidence>
<dbReference type="Pfam" id="PF01066">
    <property type="entry name" value="CDP-OH_P_transf"/>
    <property type="match status" value="1"/>
</dbReference>
<dbReference type="PROSITE" id="PS00379">
    <property type="entry name" value="CDP_ALCOHOL_P_TRANSF"/>
    <property type="match status" value="1"/>
</dbReference>
<dbReference type="AlphaFoldDB" id="W9GBN0"/>
<dbReference type="Gene3D" id="1.20.120.1760">
    <property type="match status" value="1"/>
</dbReference>
<keyword evidence="10" id="KW-1208">Phospholipid metabolism</keyword>
<keyword evidence="6 14" id="KW-1133">Transmembrane helix</keyword>
<organism evidence="15 16">
    <name type="scientific">Intrasporangium oryzae NRRL B-24470</name>
    <dbReference type="NCBI Taxonomy" id="1386089"/>
    <lineage>
        <taxon>Bacteria</taxon>
        <taxon>Bacillati</taxon>
        <taxon>Actinomycetota</taxon>
        <taxon>Actinomycetes</taxon>
        <taxon>Micrococcales</taxon>
        <taxon>Intrasporangiaceae</taxon>
        <taxon>Intrasporangium</taxon>
    </lineage>
</organism>
<feature type="transmembrane region" description="Helical" evidence="14">
    <location>
        <begin position="85"/>
        <end position="106"/>
    </location>
</feature>
<feature type="transmembrane region" description="Helical" evidence="14">
    <location>
        <begin position="143"/>
        <end position="162"/>
    </location>
</feature>
<evidence type="ECO:0000313" key="16">
    <source>
        <dbReference type="Proteomes" id="UP000019489"/>
    </source>
</evidence>
<keyword evidence="8 14" id="KW-0472">Membrane</keyword>
<evidence type="ECO:0000256" key="9">
    <source>
        <dbReference type="ARBA" id="ARBA00023209"/>
    </source>
</evidence>
<evidence type="ECO:0000256" key="7">
    <source>
        <dbReference type="ARBA" id="ARBA00023098"/>
    </source>
</evidence>
<keyword evidence="16" id="KW-1185">Reference proteome</keyword>
<reference evidence="15 16" key="1">
    <citation type="submission" date="2013-08" db="EMBL/GenBank/DDBJ databases">
        <title>Intrasporangium oryzae NRRL B-24470.</title>
        <authorList>
            <person name="Liu H."/>
            <person name="Wang G."/>
        </authorList>
    </citation>
    <scope>NUCLEOTIDE SEQUENCE [LARGE SCALE GENOMIC DNA]</scope>
    <source>
        <strain evidence="15 16">NRRL B-24470</strain>
    </source>
</reference>
<comment type="similarity">
    <text evidence="2 12">Belongs to the CDP-alcohol phosphatidyltransferase class-I family.</text>
</comment>
<accession>W9GBN0</accession>
<dbReference type="UniPathway" id="UPA00085"/>
<keyword evidence="7" id="KW-0443">Lipid metabolism</keyword>
<dbReference type="PANTHER" id="PTHR14269:SF52">
    <property type="entry name" value="PHOSPHATIDYLGLYCEROPHOSPHATE SYNTHASE-RELATED"/>
    <property type="match status" value="1"/>
</dbReference>
<dbReference type="EC" id="2.7.8.5" evidence="11"/>
<evidence type="ECO:0000313" key="15">
    <source>
        <dbReference type="EMBL" id="EWT03475.1"/>
    </source>
</evidence>
<feature type="compositionally biased region" description="Low complexity" evidence="13">
    <location>
        <begin position="208"/>
        <end position="246"/>
    </location>
</feature>
<evidence type="ECO:0000256" key="8">
    <source>
        <dbReference type="ARBA" id="ARBA00023136"/>
    </source>
</evidence>
<dbReference type="InterPro" id="IPR043130">
    <property type="entry name" value="CDP-OH_PTrfase_TM_dom"/>
</dbReference>
<evidence type="ECO:0000256" key="1">
    <source>
        <dbReference type="ARBA" id="ARBA00004141"/>
    </source>
</evidence>
<feature type="transmembrane region" description="Helical" evidence="14">
    <location>
        <begin position="45"/>
        <end position="64"/>
    </location>
</feature>
<dbReference type="NCBIfam" id="TIGR00560">
    <property type="entry name" value="pgsA"/>
    <property type="match status" value="1"/>
</dbReference>
<dbReference type="InterPro" id="IPR050324">
    <property type="entry name" value="CDP-alcohol_PTase-I"/>
</dbReference>
<dbReference type="PANTHER" id="PTHR14269">
    <property type="entry name" value="CDP-DIACYLGLYCEROL--GLYCEROL-3-PHOSPHATE 3-PHOSPHATIDYLTRANSFERASE-RELATED"/>
    <property type="match status" value="1"/>
</dbReference>
<evidence type="ECO:0000256" key="2">
    <source>
        <dbReference type="ARBA" id="ARBA00010441"/>
    </source>
</evidence>
<evidence type="ECO:0000256" key="6">
    <source>
        <dbReference type="ARBA" id="ARBA00022989"/>
    </source>
</evidence>
<evidence type="ECO:0000256" key="14">
    <source>
        <dbReference type="SAM" id="Phobius"/>
    </source>
</evidence>
<keyword evidence="9" id="KW-0594">Phospholipid biosynthesis</keyword>
<feature type="region of interest" description="Disordered" evidence="13">
    <location>
        <begin position="201"/>
        <end position="266"/>
    </location>
</feature>
<dbReference type="InterPro" id="IPR000462">
    <property type="entry name" value="CDP-OH_P_trans"/>
</dbReference>
<dbReference type="PATRIC" id="fig|1386089.3.peg.281"/>
<dbReference type="EMBL" id="AWSA01000002">
    <property type="protein sequence ID" value="EWT03475.1"/>
    <property type="molecule type" value="Genomic_DNA"/>
</dbReference>
<comment type="subcellular location">
    <subcellularLocation>
        <location evidence="1">Membrane</location>
        <topology evidence="1">Multi-pass membrane protein</topology>
    </subcellularLocation>
</comment>
<dbReference type="InterPro" id="IPR004570">
    <property type="entry name" value="Phosphatidylglycerol_P_synth"/>
</dbReference>
<evidence type="ECO:0000256" key="3">
    <source>
        <dbReference type="ARBA" id="ARBA00022516"/>
    </source>
</evidence>
<protein>
    <recommendedName>
        <fullName evidence="11">CDP-diacylglycerol--glycerol-3-phosphate 3-phosphatidyltransferase</fullName>
        <ecNumber evidence="11">2.7.8.5</ecNumber>
    </recommendedName>
</protein>
<keyword evidence="5 14" id="KW-0812">Transmembrane</keyword>
<name>W9GBN0_9MICO</name>
<evidence type="ECO:0000256" key="13">
    <source>
        <dbReference type="SAM" id="MobiDB-lite"/>
    </source>
</evidence>
<evidence type="ECO:0000256" key="10">
    <source>
        <dbReference type="ARBA" id="ARBA00023264"/>
    </source>
</evidence>
<evidence type="ECO:0000256" key="12">
    <source>
        <dbReference type="RuleBase" id="RU003750"/>
    </source>
</evidence>
<dbReference type="Proteomes" id="UP000019489">
    <property type="component" value="Unassembled WGS sequence"/>
</dbReference>
<sequence>MSPHAGEGPAPRPTDWNLPNALTVLRILLVPVYGVLLLHDDGSQPWWRFWAWVVFAVAAVTDGVDGKLARSRGEITNFGKIADPIADKALTGMAFIGLSMLGVIWWWVTVVILVREFGVTLLRFLVIRHGVMPAGRGGKLKTMLQTFSLGALTFPLWVLPLAELWRWAAYAVLGAALVVTVVSGVDYVFKAVRLRETSERTRRRRAARATGRAVPGATDTTVRVTEADATATTATTATTADSTPDAGQGATPAAAPDVVPKVTPKD</sequence>
<gene>
    <name evidence="15" type="ORF">N865_17280</name>
</gene>
<proteinExistence type="inferred from homology"/>
<dbReference type="STRING" id="1386089.N865_17280"/>
<dbReference type="GO" id="GO:0008444">
    <property type="term" value="F:CDP-diacylglycerol-glycerol-3-phosphate 3-phosphatidyltransferase activity"/>
    <property type="evidence" value="ECO:0007669"/>
    <property type="project" value="UniProtKB-UniRule"/>
</dbReference>
<dbReference type="InterPro" id="IPR048254">
    <property type="entry name" value="CDP_ALCOHOL_P_TRANSF_CS"/>
</dbReference>
<evidence type="ECO:0000256" key="4">
    <source>
        <dbReference type="ARBA" id="ARBA00022679"/>
    </source>
</evidence>
<dbReference type="GO" id="GO:0046474">
    <property type="term" value="P:glycerophospholipid biosynthetic process"/>
    <property type="evidence" value="ECO:0007669"/>
    <property type="project" value="TreeGrafter"/>
</dbReference>